<name>A0A0K2T7N8_LEPSM</name>
<proteinExistence type="predicted"/>
<protein>
    <submittedName>
        <fullName evidence="1">Uncharacterized protein</fullName>
    </submittedName>
</protein>
<feature type="non-terminal residue" evidence="1">
    <location>
        <position position="1"/>
    </location>
</feature>
<dbReference type="AlphaFoldDB" id="A0A0K2T7N8"/>
<accession>A0A0K2T7N8</accession>
<sequence length="62" mass="6965">KNLNLSLTNVKIFTLGLLKPTRACNRQANQRAHSTVDSLKASTLETVFKMLKRLNTSSKSYI</sequence>
<reference evidence="1" key="1">
    <citation type="submission" date="2014-05" db="EMBL/GenBank/DDBJ databases">
        <authorList>
            <person name="Chronopoulou M."/>
        </authorList>
    </citation>
    <scope>NUCLEOTIDE SEQUENCE</scope>
    <source>
        <tissue evidence="1">Whole organism</tissue>
    </source>
</reference>
<evidence type="ECO:0000313" key="1">
    <source>
        <dbReference type="EMBL" id="CDW21820.1"/>
    </source>
</evidence>
<dbReference type="EMBL" id="HACA01004459">
    <property type="protein sequence ID" value="CDW21820.1"/>
    <property type="molecule type" value="Transcribed_RNA"/>
</dbReference>
<organism evidence="1">
    <name type="scientific">Lepeophtheirus salmonis</name>
    <name type="common">Salmon louse</name>
    <name type="synonym">Caligus salmonis</name>
    <dbReference type="NCBI Taxonomy" id="72036"/>
    <lineage>
        <taxon>Eukaryota</taxon>
        <taxon>Metazoa</taxon>
        <taxon>Ecdysozoa</taxon>
        <taxon>Arthropoda</taxon>
        <taxon>Crustacea</taxon>
        <taxon>Multicrustacea</taxon>
        <taxon>Hexanauplia</taxon>
        <taxon>Copepoda</taxon>
        <taxon>Siphonostomatoida</taxon>
        <taxon>Caligidae</taxon>
        <taxon>Lepeophtheirus</taxon>
    </lineage>
</organism>